<dbReference type="WBParaSite" id="MCOS_0000991501-mRNA-1">
    <property type="protein sequence ID" value="MCOS_0000991501-mRNA-1"/>
    <property type="gene ID" value="MCOS_0000991501"/>
</dbReference>
<reference evidence="2" key="1">
    <citation type="submission" date="2017-02" db="UniProtKB">
        <authorList>
            <consortium name="WormBaseParasite"/>
        </authorList>
    </citation>
    <scope>IDENTIFICATION</scope>
</reference>
<organism evidence="2">
    <name type="scientific">Mesocestoides corti</name>
    <name type="common">Flatworm</name>
    <dbReference type="NCBI Taxonomy" id="53468"/>
    <lineage>
        <taxon>Eukaryota</taxon>
        <taxon>Metazoa</taxon>
        <taxon>Spiralia</taxon>
        <taxon>Lophotrochozoa</taxon>
        <taxon>Platyhelminthes</taxon>
        <taxon>Cestoda</taxon>
        <taxon>Eucestoda</taxon>
        <taxon>Cyclophyllidea</taxon>
        <taxon>Mesocestoididae</taxon>
        <taxon>Mesocestoides</taxon>
    </lineage>
</organism>
<feature type="region of interest" description="Disordered" evidence="1">
    <location>
        <begin position="291"/>
        <end position="323"/>
    </location>
</feature>
<sequence>LWRTCVSTISPPSQILDERRLTRLLSQPAEAANFAQLLRESPDFDATIVRPLLDVAKLTRASILDLLQIALSPDLPTFYSQSFSPQTRRRLLQPDFVLSQLKLPLMRFGVTNPERVIRRCPSLFTAAVMQDGGQTRLLASLSALKGFLTKKDLGTLVKNYPSECVMGLESSAEVKTVAKHSHETRHSTRLCIAASPAWCLPLKQTIARHTLLLLANQFLDKTLDFTGSSCSLSESRDYIAGKLLTCPPERFSYWLEYHDEPEAAHVDGRSFSGADVRQFEKICACLESEEPSDGAYNYADDVEDDEDEIYESDSDDSDQDPNK</sequence>
<proteinExistence type="predicted"/>
<dbReference type="AlphaFoldDB" id="A0A0R3UPX7"/>
<protein>
    <submittedName>
        <fullName evidence="2">Mitochondrial transcription termination factor family protein</fullName>
    </submittedName>
</protein>
<name>A0A0R3UPX7_MESCO</name>
<evidence type="ECO:0000313" key="2">
    <source>
        <dbReference type="WBParaSite" id="MCOS_0000991501-mRNA-1"/>
    </source>
</evidence>
<evidence type="ECO:0000256" key="1">
    <source>
        <dbReference type="SAM" id="MobiDB-lite"/>
    </source>
</evidence>
<accession>A0A0R3UPX7</accession>
<feature type="compositionally biased region" description="Acidic residues" evidence="1">
    <location>
        <begin position="300"/>
        <end position="323"/>
    </location>
</feature>